<gene>
    <name evidence="1" type="ORF">CLV98_10280</name>
</gene>
<name>A0A316AP40_9BACT</name>
<protein>
    <submittedName>
        <fullName evidence="1">Uncharacterized protein</fullName>
    </submittedName>
</protein>
<keyword evidence="2" id="KW-1185">Reference proteome</keyword>
<organism evidence="1 2">
    <name type="scientific">Dyadobacter jejuensis</name>
    <dbReference type="NCBI Taxonomy" id="1082580"/>
    <lineage>
        <taxon>Bacteria</taxon>
        <taxon>Pseudomonadati</taxon>
        <taxon>Bacteroidota</taxon>
        <taxon>Cytophagia</taxon>
        <taxon>Cytophagales</taxon>
        <taxon>Spirosomataceae</taxon>
        <taxon>Dyadobacter</taxon>
    </lineage>
</organism>
<dbReference type="EMBL" id="QGDT01000002">
    <property type="protein sequence ID" value="PWJ59248.1"/>
    <property type="molecule type" value="Genomic_DNA"/>
</dbReference>
<comment type="caution">
    <text evidence="1">The sequence shown here is derived from an EMBL/GenBank/DDBJ whole genome shotgun (WGS) entry which is preliminary data.</text>
</comment>
<evidence type="ECO:0000313" key="1">
    <source>
        <dbReference type="EMBL" id="PWJ59248.1"/>
    </source>
</evidence>
<proteinExistence type="predicted"/>
<dbReference type="AlphaFoldDB" id="A0A316AP40"/>
<accession>A0A316AP40</accession>
<reference evidence="1 2" key="1">
    <citation type="submission" date="2018-03" db="EMBL/GenBank/DDBJ databases">
        <title>Genomic Encyclopedia of Archaeal and Bacterial Type Strains, Phase II (KMG-II): from individual species to whole genera.</title>
        <authorList>
            <person name="Goeker M."/>
        </authorList>
    </citation>
    <scope>NUCLEOTIDE SEQUENCE [LARGE SCALE GENOMIC DNA]</scope>
    <source>
        <strain evidence="1 2">DSM 100346</strain>
    </source>
</reference>
<sequence>MMINLLWIKLKLKVLVMEKSQKISLDGGHHKDLL</sequence>
<dbReference type="Proteomes" id="UP000245880">
    <property type="component" value="Unassembled WGS sequence"/>
</dbReference>
<evidence type="ECO:0000313" key="2">
    <source>
        <dbReference type="Proteomes" id="UP000245880"/>
    </source>
</evidence>